<protein>
    <submittedName>
        <fullName evidence="2">Uncharacterized protein</fullName>
    </submittedName>
</protein>
<evidence type="ECO:0000313" key="3">
    <source>
        <dbReference type="Proteomes" id="UP000494256"/>
    </source>
</evidence>
<accession>A0A8S1AEH2</accession>
<evidence type="ECO:0000313" key="2">
    <source>
        <dbReference type="EMBL" id="CAB3243632.1"/>
    </source>
</evidence>
<feature type="region of interest" description="Disordered" evidence="1">
    <location>
        <begin position="33"/>
        <end position="66"/>
    </location>
</feature>
<reference evidence="2 3" key="1">
    <citation type="submission" date="2020-04" db="EMBL/GenBank/DDBJ databases">
        <authorList>
            <person name="Wallbank WR R."/>
            <person name="Pardo Diaz C."/>
            <person name="Kozak K."/>
            <person name="Martin S."/>
            <person name="Jiggins C."/>
            <person name="Moest M."/>
            <person name="Warren A I."/>
            <person name="Byers J.R.P. K."/>
            <person name="Montejo-Kovacevich G."/>
            <person name="Yen C E."/>
        </authorList>
    </citation>
    <scope>NUCLEOTIDE SEQUENCE [LARGE SCALE GENOMIC DNA]</scope>
</reference>
<dbReference type="AlphaFoldDB" id="A0A8S1AEH2"/>
<dbReference type="EMBL" id="CADEBD010000314">
    <property type="protein sequence ID" value="CAB3243632.1"/>
    <property type="molecule type" value="Genomic_DNA"/>
</dbReference>
<name>A0A8S1AEH2_ARCPL</name>
<comment type="caution">
    <text evidence="2">The sequence shown here is derived from an EMBL/GenBank/DDBJ whole genome shotgun (WGS) entry which is preliminary data.</text>
</comment>
<gene>
    <name evidence="2" type="ORF">APLA_LOCUS10459</name>
</gene>
<feature type="region of interest" description="Disordered" evidence="1">
    <location>
        <begin position="1"/>
        <end position="21"/>
    </location>
</feature>
<organism evidence="2 3">
    <name type="scientific">Arctia plantaginis</name>
    <name type="common">Wood tiger moth</name>
    <name type="synonym">Phalaena plantaginis</name>
    <dbReference type="NCBI Taxonomy" id="874455"/>
    <lineage>
        <taxon>Eukaryota</taxon>
        <taxon>Metazoa</taxon>
        <taxon>Ecdysozoa</taxon>
        <taxon>Arthropoda</taxon>
        <taxon>Hexapoda</taxon>
        <taxon>Insecta</taxon>
        <taxon>Pterygota</taxon>
        <taxon>Neoptera</taxon>
        <taxon>Endopterygota</taxon>
        <taxon>Lepidoptera</taxon>
        <taxon>Glossata</taxon>
        <taxon>Ditrysia</taxon>
        <taxon>Noctuoidea</taxon>
        <taxon>Erebidae</taxon>
        <taxon>Arctiinae</taxon>
        <taxon>Arctia</taxon>
    </lineage>
</organism>
<dbReference type="OrthoDB" id="377733at2759"/>
<evidence type="ECO:0000256" key="1">
    <source>
        <dbReference type="SAM" id="MobiDB-lite"/>
    </source>
</evidence>
<dbReference type="Proteomes" id="UP000494256">
    <property type="component" value="Unassembled WGS sequence"/>
</dbReference>
<feature type="compositionally biased region" description="Low complexity" evidence="1">
    <location>
        <begin position="43"/>
        <end position="66"/>
    </location>
</feature>
<sequence length="66" mass="7702">MNVRPSLPHQGAHLPTSPPIPKDILRAIEYIKSKPQEPEPSYQQQVHPRYQQQQFQKKPFGQPFRG</sequence>
<proteinExistence type="predicted"/>